<comment type="caution">
    <text evidence="4">The sequence shown here is derived from an EMBL/GenBank/DDBJ whole genome shotgun (WGS) entry which is preliminary data.</text>
</comment>
<feature type="compositionally biased region" description="Basic and acidic residues" evidence="2">
    <location>
        <begin position="508"/>
        <end position="525"/>
    </location>
</feature>
<proteinExistence type="predicted"/>
<dbReference type="EMBL" id="AGNL01044663">
    <property type="protein sequence ID" value="EJK49553.1"/>
    <property type="molecule type" value="Genomic_DNA"/>
</dbReference>
<gene>
    <name evidence="4" type="ORF">THAOC_31557</name>
</gene>
<dbReference type="OrthoDB" id="448448at2759"/>
<feature type="region of interest" description="Disordered" evidence="2">
    <location>
        <begin position="360"/>
        <end position="386"/>
    </location>
</feature>
<dbReference type="Pfam" id="PF00271">
    <property type="entry name" value="Helicase_C"/>
    <property type="match status" value="1"/>
</dbReference>
<accession>K0R7V0</accession>
<evidence type="ECO:0000313" key="5">
    <source>
        <dbReference type="Proteomes" id="UP000266841"/>
    </source>
</evidence>
<dbReference type="eggNOG" id="KOG0387">
    <property type="taxonomic scope" value="Eukaryota"/>
</dbReference>
<dbReference type="InterPro" id="IPR050496">
    <property type="entry name" value="SNF2_RAD54_helicase_repair"/>
</dbReference>
<dbReference type="GO" id="GO:0016787">
    <property type="term" value="F:hydrolase activity"/>
    <property type="evidence" value="ECO:0007669"/>
    <property type="project" value="UniProtKB-KW"/>
</dbReference>
<feature type="compositionally biased region" description="Basic and acidic residues" evidence="2">
    <location>
        <begin position="482"/>
        <end position="493"/>
    </location>
</feature>
<organism evidence="4 5">
    <name type="scientific">Thalassiosira oceanica</name>
    <name type="common">Marine diatom</name>
    <dbReference type="NCBI Taxonomy" id="159749"/>
    <lineage>
        <taxon>Eukaryota</taxon>
        <taxon>Sar</taxon>
        <taxon>Stramenopiles</taxon>
        <taxon>Ochrophyta</taxon>
        <taxon>Bacillariophyta</taxon>
        <taxon>Coscinodiscophyceae</taxon>
        <taxon>Thalassiosirophycidae</taxon>
        <taxon>Thalassiosirales</taxon>
        <taxon>Thalassiosiraceae</taxon>
        <taxon>Thalassiosira</taxon>
    </lineage>
</organism>
<evidence type="ECO:0000256" key="1">
    <source>
        <dbReference type="ARBA" id="ARBA00022801"/>
    </source>
</evidence>
<protein>
    <recommendedName>
        <fullName evidence="3">Helicase C-terminal domain-containing protein</fullName>
    </recommendedName>
</protein>
<dbReference type="SUPFAM" id="SSF52540">
    <property type="entry name" value="P-loop containing nucleoside triphosphate hydrolases"/>
    <property type="match status" value="1"/>
</dbReference>
<dbReference type="PANTHER" id="PTHR45629:SF7">
    <property type="entry name" value="DNA EXCISION REPAIR PROTEIN ERCC-6-RELATED"/>
    <property type="match status" value="1"/>
</dbReference>
<dbReference type="PROSITE" id="PS51194">
    <property type="entry name" value="HELICASE_CTER"/>
    <property type="match status" value="1"/>
</dbReference>
<feature type="region of interest" description="Disordered" evidence="2">
    <location>
        <begin position="428"/>
        <end position="535"/>
    </location>
</feature>
<keyword evidence="5" id="KW-1185">Reference proteome</keyword>
<dbReference type="PANTHER" id="PTHR45629">
    <property type="entry name" value="SNF2/RAD54 FAMILY MEMBER"/>
    <property type="match status" value="1"/>
</dbReference>
<dbReference type="InterPro" id="IPR049730">
    <property type="entry name" value="SNF2/RAD54-like_C"/>
</dbReference>
<feature type="compositionally biased region" description="Polar residues" evidence="2">
    <location>
        <begin position="469"/>
        <end position="481"/>
    </location>
</feature>
<evidence type="ECO:0000256" key="2">
    <source>
        <dbReference type="SAM" id="MobiDB-lite"/>
    </source>
</evidence>
<feature type="compositionally biased region" description="Acidic residues" evidence="2">
    <location>
        <begin position="428"/>
        <end position="439"/>
    </location>
</feature>
<keyword evidence="1" id="KW-0378">Hydrolase</keyword>
<sequence>MKQCCYRLPFNPARHDGAPEIDPDAVLWKYAHEEQEKDNNDESHNETRLYDGKYRMCEMCPFCLIFPATSRLHKLCSHPALLQVGSDLTGREREKAEAFARVAFTEEILKDMPGGTIYRTQDILADHLLLSGKMKTLTKLLSKYYRNENRVLVFSHSTTTLGLIEQHLRSEGMTYLRLDGSTSSGTRQRLVDQFQNDARIFCFLISTKAGGLGLNLTAANKVIIFDVNWNPSYDEQAQDRAYRIGQTRDVEITRLVAQGTIEELMYARQIYKVQLKKQTLGGNGDQIKLFRGVAGQKNRQGELFGLENLLKFKDGSFMSELFQQKKSPDGQIDVNDIAQAINAAGGIEGLEDAAKCELADAGPKNRSTNPNDSNSDSESELKGINHNDYFNRAKGEAKGKDGDDDVEMGALSQMVNVHARMAVEGMNEDGEWDEEDGEEIKDPPNPSTQDVKPNLSVLKPPAMRENVAESPSSLPPDSTQCVKEKSDKAKGSDPEAPSAKCGDESDDDRTVGIDPDIKRKADSGEKNPPAPKANKISLFGEIYHDPPQANHRQLTISQKDQGPGSRQVGSIAMMNEDTMYCKEDHPHLINLYV</sequence>
<dbReference type="Gene3D" id="3.40.50.300">
    <property type="entry name" value="P-loop containing nucleotide triphosphate hydrolases"/>
    <property type="match status" value="1"/>
</dbReference>
<name>K0R7V0_THAOC</name>
<reference evidence="4 5" key="1">
    <citation type="journal article" date="2012" name="Genome Biol.">
        <title>Genome and low-iron response of an oceanic diatom adapted to chronic iron limitation.</title>
        <authorList>
            <person name="Lommer M."/>
            <person name="Specht M."/>
            <person name="Roy A.S."/>
            <person name="Kraemer L."/>
            <person name="Andreson R."/>
            <person name="Gutowska M.A."/>
            <person name="Wolf J."/>
            <person name="Bergner S.V."/>
            <person name="Schilhabel M.B."/>
            <person name="Klostermeier U.C."/>
            <person name="Beiko R.G."/>
            <person name="Rosenstiel P."/>
            <person name="Hippler M."/>
            <person name="Laroche J."/>
        </authorList>
    </citation>
    <scope>NUCLEOTIDE SEQUENCE [LARGE SCALE GENOMIC DNA]</scope>
    <source>
        <strain evidence="4 5">CCMP1005</strain>
    </source>
</reference>
<dbReference type="InterPro" id="IPR001650">
    <property type="entry name" value="Helicase_C-like"/>
</dbReference>
<evidence type="ECO:0000259" key="3">
    <source>
        <dbReference type="PROSITE" id="PS51194"/>
    </source>
</evidence>
<dbReference type="InterPro" id="IPR027417">
    <property type="entry name" value="P-loop_NTPase"/>
</dbReference>
<feature type="domain" description="Helicase C-terminal" evidence="3">
    <location>
        <begin position="136"/>
        <end position="291"/>
    </location>
</feature>
<dbReference type="CDD" id="cd18793">
    <property type="entry name" value="SF2_C_SNF"/>
    <property type="match status" value="1"/>
</dbReference>
<evidence type="ECO:0000313" key="4">
    <source>
        <dbReference type="EMBL" id="EJK49553.1"/>
    </source>
</evidence>
<dbReference type="AlphaFoldDB" id="K0R7V0"/>
<dbReference type="Proteomes" id="UP000266841">
    <property type="component" value="Unassembled WGS sequence"/>
</dbReference>
<dbReference type="SMART" id="SM00490">
    <property type="entry name" value="HELICc"/>
    <property type="match status" value="1"/>
</dbReference>